<feature type="transmembrane region" description="Helical" evidence="2">
    <location>
        <begin position="252"/>
        <end position="275"/>
    </location>
</feature>
<dbReference type="Gene3D" id="3.40.50.720">
    <property type="entry name" value="NAD(P)-binding Rossmann-like Domain"/>
    <property type="match status" value="1"/>
</dbReference>
<dbReference type="InterPro" id="IPR036291">
    <property type="entry name" value="NAD(P)-bd_dom_sf"/>
</dbReference>
<keyword evidence="2" id="KW-0812">Transmembrane</keyword>
<dbReference type="PANTHER" id="PTHR43833:SF11">
    <property type="entry name" value="VOLTAGE-GATED POTASSIUM CHANNEL KCH"/>
    <property type="match status" value="1"/>
</dbReference>
<reference evidence="4 5" key="1">
    <citation type="submission" date="2021-02" db="EMBL/GenBank/DDBJ databases">
        <title>Streptomyces spirodelae sp. nov., isolated from duckweed.</title>
        <authorList>
            <person name="Saimee Y."/>
            <person name="Duangmal K."/>
        </authorList>
    </citation>
    <scope>NUCLEOTIDE SEQUENCE [LARGE SCALE GENOMIC DNA]</scope>
    <source>
        <strain evidence="4 5">DW4-2</strain>
    </source>
</reference>
<accession>A0ABS3WQM2</accession>
<gene>
    <name evidence="4" type="ORF">JW592_08040</name>
</gene>
<sequence length="500" mass="52762">MTAPSVSEASGERPVGRTQRKHYVVIGDDAARRVCGHLQAAGHSVCHLAYPTDAALHRAVGSGPDEGQHLGRVREVAGVAVLFDDDAESLRYALAVEHIRPGVHLVVTIFDRTVADQLESTVPNCRVTSPAEVAAPVLLAACLQPDLLALDRTSSGHIGARWEEDTVRLEPYRPPRSLRYRARLGKIRGQLRPHDGSSRIMLSGLAGLFAVLVADWTWSVALNHRPPVDAFFEAARTLATVGPAAPHGSPGYLVFAGIAMLTTIVFTAVFTAGMVDRLLAPRSIGMVGPRALPRSGHVVVVGLGQVGLRLCTRLQGLGVGVIAVERDPAAPNLRLAKALGVPVVVADAKDRFVLRKLGLHRAQAMAAVASDDLDNISVAVAARAVADQLRVVIRAGDHEAIAETRSLFSIGIVHDLASLSAVHTAASLTGLEPGAVLAHGRRLLVERTDGAFAQVPHAARCDHHRHGTPGGRRTPAGHHPPGSRDDAEPGHGSVREPAAG</sequence>
<keyword evidence="5" id="KW-1185">Reference proteome</keyword>
<evidence type="ECO:0000259" key="3">
    <source>
        <dbReference type="PROSITE" id="PS51201"/>
    </source>
</evidence>
<comment type="caution">
    <text evidence="4">The sequence shown here is derived from an EMBL/GenBank/DDBJ whole genome shotgun (WGS) entry which is preliminary data.</text>
</comment>
<evidence type="ECO:0000313" key="4">
    <source>
        <dbReference type="EMBL" id="MBO8185412.1"/>
    </source>
</evidence>
<feature type="domain" description="RCK N-terminal" evidence="3">
    <location>
        <begin position="295"/>
        <end position="414"/>
    </location>
</feature>
<evidence type="ECO:0000313" key="5">
    <source>
        <dbReference type="Proteomes" id="UP001518976"/>
    </source>
</evidence>
<feature type="region of interest" description="Disordered" evidence="1">
    <location>
        <begin position="458"/>
        <end position="500"/>
    </location>
</feature>
<dbReference type="InterPro" id="IPR050721">
    <property type="entry name" value="Trk_Ktr_HKT_K-transport"/>
</dbReference>
<dbReference type="Proteomes" id="UP001518976">
    <property type="component" value="Unassembled WGS sequence"/>
</dbReference>
<evidence type="ECO:0000256" key="1">
    <source>
        <dbReference type="SAM" id="MobiDB-lite"/>
    </source>
</evidence>
<dbReference type="SUPFAM" id="SSF51735">
    <property type="entry name" value="NAD(P)-binding Rossmann-fold domains"/>
    <property type="match status" value="2"/>
</dbReference>
<name>A0ABS3WQM2_9ACTN</name>
<feature type="transmembrane region" description="Helical" evidence="2">
    <location>
        <begin position="200"/>
        <end position="218"/>
    </location>
</feature>
<keyword evidence="2" id="KW-0472">Membrane</keyword>
<protein>
    <submittedName>
        <fullName evidence="4">NAD-binding protein</fullName>
    </submittedName>
</protein>
<organism evidence="4 5">
    <name type="scientific">Streptomyces spirodelae</name>
    <dbReference type="NCBI Taxonomy" id="2812904"/>
    <lineage>
        <taxon>Bacteria</taxon>
        <taxon>Bacillati</taxon>
        <taxon>Actinomycetota</taxon>
        <taxon>Actinomycetes</taxon>
        <taxon>Kitasatosporales</taxon>
        <taxon>Streptomycetaceae</taxon>
        <taxon>Streptomyces</taxon>
    </lineage>
</organism>
<dbReference type="EMBL" id="JAFFZN010000005">
    <property type="protein sequence ID" value="MBO8185412.1"/>
    <property type="molecule type" value="Genomic_DNA"/>
</dbReference>
<evidence type="ECO:0000256" key="2">
    <source>
        <dbReference type="SAM" id="Phobius"/>
    </source>
</evidence>
<dbReference type="PROSITE" id="PS51201">
    <property type="entry name" value="RCK_N"/>
    <property type="match status" value="1"/>
</dbReference>
<proteinExistence type="predicted"/>
<dbReference type="PANTHER" id="PTHR43833">
    <property type="entry name" value="POTASSIUM CHANNEL PROTEIN 2-RELATED-RELATED"/>
    <property type="match status" value="1"/>
</dbReference>
<dbReference type="Pfam" id="PF02254">
    <property type="entry name" value="TrkA_N"/>
    <property type="match status" value="1"/>
</dbReference>
<dbReference type="InterPro" id="IPR003148">
    <property type="entry name" value="RCK_N"/>
</dbReference>
<keyword evidence="2" id="KW-1133">Transmembrane helix</keyword>